<name>A0A0Q3PE02_9HYPH</name>
<dbReference type="InterPro" id="IPR036852">
    <property type="entry name" value="Peptidase_S8/S53_dom_sf"/>
</dbReference>
<dbReference type="EMBL" id="LMAR01000085">
    <property type="protein sequence ID" value="KQK27942.1"/>
    <property type="molecule type" value="Genomic_DNA"/>
</dbReference>
<dbReference type="InterPro" id="IPR015500">
    <property type="entry name" value="Peptidase_S8_subtilisin-rel"/>
</dbReference>
<protein>
    <submittedName>
        <fullName evidence="1">Uncharacterized protein</fullName>
    </submittedName>
</protein>
<dbReference type="GO" id="GO:0004252">
    <property type="term" value="F:serine-type endopeptidase activity"/>
    <property type="evidence" value="ECO:0007669"/>
    <property type="project" value="InterPro"/>
</dbReference>
<accession>A0A0Q3PE02</accession>
<comment type="caution">
    <text evidence="1">The sequence shown here is derived from an EMBL/GenBank/DDBJ whole genome shotgun (WGS) entry which is preliminary data.</text>
</comment>
<dbReference type="STRING" id="53254.SAMN05660750_05022"/>
<dbReference type="SUPFAM" id="SSF52743">
    <property type="entry name" value="Subtilisin-like"/>
    <property type="match status" value="1"/>
</dbReference>
<dbReference type="AlphaFoldDB" id="A0A0Q3PE02"/>
<sequence length="718" mass="76968">MSDDLTALIGPYERWAHGIGADYAYAGATIADSPFMAAAAEWPAGTKPHSMIAGLENKDSSKKEPAVLLPTLWSAAFGKPGRVFCPIVLHVSEPVSATGADRLRDLAAACSQLRPGETERLGKQDTGICFNSRIPRSAVHLGFRPDNITERYARCPKATVPPEAIMAVIDDGIAFAHENLRDAAGKTRVEFCWLQGAAQEVREPTVLFGQEYLSDDIDKLIQACGHDEDLLYRHASPDRGVYAGSTIDHLATHGAHVLDAAAGHRHGSKPNPSRPVPPAGSLDALRVVAVQLPAPATIETASFGKDAFILSAFHYILDRADRIAERYLGKGRALPLFINFSYGFNAGPHHGGERLERALRSLIRRRIARGGATHLIMPAGNDFLSSLHGEITPDQLSGDDRGFDIPWRLQPNDRTSNYLEIWFPQGAVPDRVSITITDPVSRVIYDGPIDRSGLTIRHVDLMLPGALCQHPIGQVSVECYRTGDDEALWRFVLALAPTVPDNPTLPPSSSGTWTVRLGHLHDVVQHGPITCRIQRDINPFGYALGARQSYFDDPGDKAFDASGHRPLGDNPVGVFVRRFGSLNGLATHDAVTVVGGFVATSRSAALYSAAGRDATHQSASGRVHLSAPSDASSALEGVLAAGARSGAVFRMSGTSVAAPQVARAAAIAYLTERRPAHVPSDCGAGHELVRLLDGQLRPAPQDSISQTRLGHALLGREG</sequence>
<evidence type="ECO:0000313" key="1">
    <source>
        <dbReference type="EMBL" id="KQK27942.1"/>
    </source>
</evidence>
<reference evidence="1 2" key="1">
    <citation type="submission" date="2015-10" db="EMBL/GenBank/DDBJ databases">
        <title>Draft genome of Bosea thiooxidans.</title>
        <authorList>
            <person name="Wang X."/>
        </authorList>
    </citation>
    <scope>NUCLEOTIDE SEQUENCE [LARGE SCALE GENOMIC DNA]</scope>
    <source>
        <strain evidence="1 2">CGMCC 9174</strain>
    </source>
</reference>
<dbReference type="RefSeq" id="WP_055730722.1">
    <property type="nucleotide sequence ID" value="NZ_LMAR01000085.1"/>
</dbReference>
<dbReference type="GO" id="GO:0006508">
    <property type="term" value="P:proteolysis"/>
    <property type="evidence" value="ECO:0007669"/>
    <property type="project" value="InterPro"/>
</dbReference>
<dbReference type="Proteomes" id="UP000051562">
    <property type="component" value="Unassembled WGS sequence"/>
</dbReference>
<dbReference type="PRINTS" id="PR00723">
    <property type="entry name" value="SUBTILISIN"/>
</dbReference>
<gene>
    <name evidence="1" type="ORF">ARD30_24080</name>
</gene>
<organism evidence="1 2">
    <name type="scientific">Bosea thiooxidans</name>
    <dbReference type="NCBI Taxonomy" id="53254"/>
    <lineage>
        <taxon>Bacteria</taxon>
        <taxon>Pseudomonadati</taxon>
        <taxon>Pseudomonadota</taxon>
        <taxon>Alphaproteobacteria</taxon>
        <taxon>Hyphomicrobiales</taxon>
        <taxon>Boseaceae</taxon>
        <taxon>Bosea</taxon>
    </lineage>
</organism>
<keyword evidence="2" id="KW-1185">Reference proteome</keyword>
<proteinExistence type="predicted"/>
<evidence type="ECO:0000313" key="2">
    <source>
        <dbReference type="Proteomes" id="UP000051562"/>
    </source>
</evidence>
<dbReference type="Gene3D" id="3.40.50.200">
    <property type="entry name" value="Peptidase S8/S53 domain"/>
    <property type="match status" value="2"/>
</dbReference>